<protein>
    <submittedName>
        <fullName evidence="8">Pyridoxal-phosphate dependent enzyme</fullName>
    </submittedName>
</protein>
<gene>
    <name evidence="8" type="ORF">HRJ53_17845</name>
</gene>
<dbReference type="AlphaFoldDB" id="A0A7V8SYA4"/>
<evidence type="ECO:0000313" key="9">
    <source>
        <dbReference type="Proteomes" id="UP000567293"/>
    </source>
</evidence>
<dbReference type="GO" id="GO:0051537">
    <property type="term" value="F:2 iron, 2 sulfur cluster binding"/>
    <property type="evidence" value="ECO:0007669"/>
    <property type="project" value="UniProtKB-KW"/>
</dbReference>
<accession>A0A7V8SYA4</accession>
<evidence type="ECO:0000256" key="5">
    <source>
        <dbReference type="ARBA" id="ARBA00023004"/>
    </source>
</evidence>
<dbReference type="Pfam" id="PF00291">
    <property type="entry name" value="PALP"/>
    <property type="match status" value="1"/>
</dbReference>
<comment type="caution">
    <text evidence="8">The sequence shown here is derived from an EMBL/GenBank/DDBJ whole genome shotgun (WGS) entry which is preliminary data.</text>
</comment>
<dbReference type="InterPro" id="IPR001926">
    <property type="entry name" value="TrpB-like_PALP"/>
</dbReference>
<dbReference type="CDD" id="cd03467">
    <property type="entry name" value="Rieske"/>
    <property type="match status" value="1"/>
</dbReference>
<dbReference type="GO" id="GO:0070179">
    <property type="term" value="P:D-serine biosynthetic process"/>
    <property type="evidence" value="ECO:0007669"/>
    <property type="project" value="TreeGrafter"/>
</dbReference>
<sequence>ECPCHGSVFSIDGKVTAGPAPRPLDRYRSRVERGAVLIHPYDDDRIIAGQATAAKEFLEDIPDLDAVFAPVSGGGLLSGTCLGAKGIRKDIRIIGCEPARADDAYRSLTTGTLQSLESSDTIADGLRASLSPRTFAILRKHVDRILLVTEEEIIATARLVWERMKIIIEPSSSVALAPLLKPGAVKSLNLPPRPDGTPPKLGVIFSGGNVDLSALPWLP</sequence>
<dbReference type="SUPFAM" id="SSF50022">
    <property type="entry name" value="ISP domain"/>
    <property type="match status" value="1"/>
</dbReference>
<organism evidence="8 9">
    <name type="scientific">Candidatus Acidiferrum panamense</name>
    <dbReference type="NCBI Taxonomy" id="2741543"/>
    <lineage>
        <taxon>Bacteria</taxon>
        <taxon>Pseudomonadati</taxon>
        <taxon>Acidobacteriota</taxon>
        <taxon>Terriglobia</taxon>
        <taxon>Candidatus Acidiferrales</taxon>
        <taxon>Candidatus Acidiferrum</taxon>
    </lineage>
</organism>
<evidence type="ECO:0000259" key="7">
    <source>
        <dbReference type="PROSITE" id="PS51296"/>
    </source>
</evidence>
<feature type="domain" description="Rieske" evidence="7">
    <location>
        <begin position="1"/>
        <end position="38"/>
    </location>
</feature>
<dbReference type="Proteomes" id="UP000567293">
    <property type="component" value="Unassembled WGS sequence"/>
</dbReference>
<dbReference type="PANTHER" id="PTHR43050">
    <property type="entry name" value="SERINE / THREONINE RACEMASE FAMILY MEMBER"/>
    <property type="match status" value="1"/>
</dbReference>
<dbReference type="GO" id="GO:0005524">
    <property type="term" value="F:ATP binding"/>
    <property type="evidence" value="ECO:0007669"/>
    <property type="project" value="TreeGrafter"/>
</dbReference>
<name>A0A7V8SYA4_9BACT</name>
<evidence type="ECO:0000256" key="1">
    <source>
        <dbReference type="ARBA" id="ARBA00001933"/>
    </source>
</evidence>
<dbReference type="EMBL" id="JACDQQ010001704">
    <property type="protein sequence ID" value="MBA0086848.1"/>
    <property type="molecule type" value="Genomic_DNA"/>
</dbReference>
<dbReference type="GO" id="GO:0003941">
    <property type="term" value="F:L-serine ammonia-lyase activity"/>
    <property type="evidence" value="ECO:0007669"/>
    <property type="project" value="TreeGrafter"/>
</dbReference>
<dbReference type="PANTHER" id="PTHR43050:SF1">
    <property type="entry name" value="SERINE RACEMASE"/>
    <property type="match status" value="1"/>
</dbReference>
<dbReference type="GO" id="GO:0000287">
    <property type="term" value="F:magnesium ion binding"/>
    <property type="evidence" value="ECO:0007669"/>
    <property type="project" value="TreeGrafter"/>
</dbReference>
<keyword evidence="6" id="KW-0411">Iron-sulfur</keyword>
<dbReference type="PROSITE" id="PS51296">
    <property type="entry name" value="RIESKE"/>
    <property type="match status" value="1"/>
</dbReference>
<evidence type="ECO:0000256" key="3">
    <source>
        <dbReference type="ARBA" id="ARBA00022723"/>
    </source>
</evidence>
<dbReference type="GO" id="GO:0030170">
    <property type="term" value="F:pyridoxal phosphate binding"/>
    <property type="evidence" value="ECO:0007669"/>
    <property type="project" value="TreeGrafter"/>
</dbReference>
<dbReference type="SUPFAM" id="SSF53686">
    <property type="entry name" value="Tryptophan synthase beta subunit-like PLP-dependent enzymes"/>
    <property type="match status" value="1"/>
</dbReference>
<proteinExistence type="predicted"/>
<keyword evidence="2" id="KW-0001">2Fe-2S</keyword>
<dbReference type="GO" id="GO:0030378">
    <property type="term" value="F:serine racemase activity"/>
    <property type="evidence" value="ECO:0007669"/>
    <property type="project" value="TreeGrafter"/>
</dbReference>
<evidence type="ECO:0000256" key="6">
    <source>
        <dbReference type="ARBA" id="ARBA00023014"/>
    </source>
</evidence>
<comment type="cofactor">
    <cofactor evidence="1">
        <name>pyridoxal 5'-phosphate</name>
        <dbReference type="ChEBI" id="CHEBI:597326"/>
    </cofactor>
</comment>
<evidence type="ECO:0000313" key="8">
    <source>
        <dbReference type="EMBL" id="MBA0086848.1"/>
    </source>
</evidence>
<feature type="non-terminal residue" evidence="8">
    <location>
        <position position="1"/>
    </location>
</feature>
<dbReference type="InterPro" id="IPR017941">
    <property type="entry name" value="Rieske_2Fe-2S"/>
</dbReference>
<dbReference type="GO" id="GO:0018114">
    <property type="term" value="F:threonine racemase activity"/>
    <property type="evidence" value="ECO:0007669"/>
    <property type="project" value="TreeGrafter"/>
</dbReference>
<keyword evidence="3" id="KW-0479">Metal-binding</keyword>
<keyword evidence="5" id="KW-0408">Iron</keyword>
<dbReference type="Gene3D" id="2.102.10.10">
    <property type="entry name" value="Rieske [2Fe-2S] iron-sulphur domain"/>
    <property type="match status" value="1"/>
</dbReference>
<keyword evidence="4" id="KW-0663">Pyridoxal phosphate</keyword>
<evidence type="ECO:0000256" key="2">
    <source>
        <dbReference type="ARBA" id="ARBA00022714"/>
    </source>
</evidence>
<keyword evidence="9" id="KW-1185">Reference proteome</keyword>
<dbReference type="Gene3D" id="3.40.50.1100">
    <property type="match status" value="1"/>
</dbReference>
<dbReference type="InterPro" id="IPR036922">
    <property type="entry name" value="Rieske_2Fe-2S_sf"/>
</dbReference>
<evidence type="ECO:0000256" key="4">
    <source>
        <dbReference type="ARBA" id="ARBA00022898"/>
    </source>
</evidence>
<dbReference type="InterPro" id="IPR036052">
    <property type="entry name" value="TrpB-like_PALP_sf"/>
</dbReference>
<reference evidence="8" key="1">
    <citation type="submission" date="2020-06" db="EMBL/GenBank/DDBJ databases">
        <title>Legume-microbial interactions unlock mineral nutrients during tropical forest succession.</title>
        <authorList>
            <person name="Epihov D.Z."/>
        </authorList>
    </citation>
    <scope>NUCLEOTIDE SEQUENCE [LARGE SCALE GENOMIC DNA]</scope>
    <source>
        <strain evidence="8">Pan2503</strain>
    </source>
</reference>